<protein>
    <submittedName>
        <fullName evidence="1">Uncharacterized protein</fullName>
    </submittedName>
</protein>
<sequence length="229" mass="25711">MWDVSGAQRRSPVVLCPRRSEAGQANGESGADASRVKWRSRDGPALRVLIAELDEHFPLVSSVLIAEAEGRVVVRGAVPAWGWFSAVARPGVLRRCSFGDLGEGSEVLHFDQTVLRHWLEGGQQEKSFLRFSEVERGESQTLSRGLRKMVSAQCGWSHCLNPTFTVSKPLIITFVVFFRESMRLMDDVAIGCVLTVSFLYQDARWFKRRFVPGLGMNSFSHSEKYNNVF</sequence>
<name>A0A8S9KPE4_BRACR</name>
<gene>
    <name evidence="1" type="ORF">F2Q70_00044456</name>
</gene>
<organism evidence="1">
    <name type="scientific">Brassica cretica</name>
    <name type="common">Mustard</name>
    <dbReference type="NCBI Taxonomy" id="69181"/>
    <lineage>
        <taxon>Eukaryota</taxon>
        <taxon>Viridiplantae</taxon>
        <taxon>Streptophyta</taxon>
        <taxon>Embryophyta</taxon>
        <taxon>Tracheophyta</taxon>
        <taxon>Spermatophyta</taxon>
        <taxon>Magnoliopsida</taxon>
        <taxon>eudicotyledons</taxon>
        <taxon>Gunneridae</taxon>
        <taxon>Pentapetalae</taxon>
        <taxon>rosids</taxon>
        <taxon>malvids</taxon>
        <taxon>Brassicales</taxon>
        <taxon>Brassicaceae</taxon>
        <taxon>Brassiceae</taxon>
        <taxon>Brassica</taxon>
    </lineage>
</organism>
<accession>A0A8S9KPE4</accession>
<dbReference type="EMBL" id="QGKY02000164">
    <property type="protein sequence ID" value="KAF2595368.1"/>
    <property type="molecule type" value="Genomic_DNA"/>
</dbReference>
<evidence type="ECO:0000313" key="1">
    <source>
        <dbReference type="EMBL" id="KAF2595368.1"/>
    </source>
</evidence>
<comment type="caution">
    <text evidence="1">The sequence shown here is derived from an EMBL/GenBank/DDBJ whole genome shotgun (WGS) entry which is preliminary data.</text>
</comment>
<reference evidence="1" key="1">
    <citation type="submission" date="2019-12" db="EMBL/GenBank/DDBJ databases">
        <title>Genome sequencing and annotation of Brassica cretica.</title>
        <authorList>
            <person name="Studholme D.J."/>
            <person name="Sarris P.F."/>
        </authorList>
    </citation>
    <scope>NUCLEOTIDE SEQUENCE</scope>
    <source>
        <strain evidence="1">PFS-102/07</strain>
        <tissue evidence="1">Leaf</tissue>
    </source>
</reference>
<proteinExistence type="predicted"/>
<dbReference type="AlphaFoldDB" id="A0A8S9KPE4"/>